<accession>A0A0F7C1H8</accession>
<dbReference type="RefSeq" id="WP_031415177.1">
    <property type="nucleotide sequence ID" value="NZ_CP011076.1"/>
</dbReference>
<dbReference type="InterPro" id="IPR026935">
    <property type="entry name" value="BtrH_N"/>
</dbReference>
<geneLocation type="plasmid" evidence="2">
    <name>unnamed2</name>
</geneLocation>
<proteinExistence type="predicted"/>
<evidence type="ECO:0000259" key="1">
    <source>
        <dbReference type="Pfam" id="PF14399"/>
    </source>
</evidence>
<reference evidence="2" key="1">
    <citation type="submission" date="2015-03" db="EMBL/GenBank/DDBJ databases">
        <title>MIGS Cultured Bacterial/Archaeal sample from Brevibacillus laterosporus.</title>
        <authorList>
            <person name="Zeng D."/>
            <person name="Zhu L."/>
            <person name="Dong G."/>
            <person name="Ye W."/>
            <person name="Ren D."/>
            <person name="Wu L."/>
            <person name="Xu J."/>
            <person name="Li G."/>
            <person name="Guo L."/>
        </authorList>
    </citation>
    <scope>NUCLEOTIDE SEQUENCE</scope>
    <source>
        <strain evidence="2">B9</strain>
        <plasmid evidence="2">unnamed2</plasmid>
    </source>
</reference>
<name>A0A0F7C1H8_BRELA</name>
<protein>
    <recommendedName>
        <fullName evidence="1">Butirosin biosynthesis protein H N-terminal domain-containing protein</fullName>
    </recommendedName>
</protein>
<dbReference type="Pfam" id="PF14399">
    <property type="entry name" value="BtrH_N"/>
    <property type="match status" value="1"/>
</dbReference>
<keyword evidence="2" id="KW-0614">Plasmid</keyword>
<sequence length="333" mass="38428">MEFTLYQSSYHNCKNIVLTAMVKRLGFDIDHLWSQAGLSYQEDEQTFLLTPYYKSILDVLKNLGITVLSRNFSDSESCISALREVLQQGRTIGIHTDLFELPYCMYYQDLHEMHAIEILEVEGDDWTICDHYYRFLGKISSEVLHKAINGTIEHKLAECSIYFLDSELSKDIWGDFTNNVSQIVTENLKVMEGNSLFELSGSETNAIGLEAISLFGNKLDALVLAEDKEQLPLLEECYDQMKEVTNSRYHFHSFLKSVHEEDFAEAVLEASQCWGVATNMVLRVFATESFEGMRERIKKRMNRVMEQEMIVIDKMKVYLKKEAEGSDYVETGR</sequence>
<dbReference type="AlphaFoldDB" id="A0A0F7C1H8"/>
<evidence type="ECO:0000313" key="2">
    <source>
        <dbReference type="EMBL" id="AKF95958.1"/>
    </source>
</evidence>
<feature type="domain" description="Butirosin biosynthesis protein H N-terminal" evidence="1">
    <location>
        <begin position="47"/>
        <end position="131"/>
    </location>
</feature>
<dbReference type="EMBL" id="CP011076">
    <property type="protein sequence ID" value="AKF95958.1"/>
    <property type="molecule type" value="Genomic_DNA"/>
</dbReference>
<gene>
    <name evidence="2" type="ORF">EX87_20495</name>
</gene>
<organism evidence="2">
    <name type="scientific">Brevibacillus laterosporus</name>
    <name type="common">Bacillus laterosporus</name>
    <dbReference type="NCBI Taxonomy" id="1465"/>
    <lineage>
        <taxon>Bacteria</taxon>
        <taxon>Bacillati</taxon>
        <taxon>Bacillota</taxon>
        <taxon>Bacilli</taxon>
        <taxon>Bacillales</taxon>
        <taxon>Paenibacillaceae</taxon>
        <taxon>Brevibacillus</taxon>
    </lineage>
</organism>